<dbReference type="Pfam" id="PF13302">
    <property type="entry name" value="Acetyltransf_3"/>
    <property type="match status" value="1"/>
</dbReference>
<gene>
    <name evidence="3" type="ORF">EFL95_13360</name>
</gene>
<dbReference type="GO" id="GO:1990189">
    <property type="term" value="F:protein N-terminal-serine acetyltransferase activity"/>
    <property type="evidence" value="ECO:0007669"/>
    <property type="project" value="TreeGrafter"/>
</dbReference>
<dbReference type="InterPro" id="IPR000182">
    <property type="entry name" value="GNAT_dom"/>
</dbReference>
<dbReference type="InterPro" id="IPR051908">
    <property type="entry name" value="Ribosomal_N-acetyltransferase"/>
</dbReference>
<protein>
    <submittedName>
        <fullName evidence="3">N-acetyltransferase</fullName>
    </submittedName>
</protein>
<accession>A0A3N0DXY5</accession>
<dbReference type="PANTHER" id="PTHR43441:SF2">
    <property type="entry name" value="FAMILY ACETYLTRANSFERASE, PUTATIVE (AFU_ORTHOLOGUE AFUA_7G00850)-RELATED"/>
    <property type="match status" value="1"/>
</dbReference>
<sequence>MPSEEPRRNEFGQTIGRPVTWTVRPAVVPVTLVGEHVRLEPWGPRFLEDLYASTVTGSPASTWTYLATPPLDSPDGLGQWLDGLDADPGAVPLVLCRPDGRAVGTASYLRLDHLNGSVEVGAIAYAAELQRTTAATEAMYLMMRHAFDDLGYRRYEWKCDSMNAPSRRAAQRLGFTYEGTFRNALVYKGRNRDTDWFSITDDEWPAVRSALEGWLAPDNQPGGTQERSLEQFRA</sequence>
<evidence type="ECO:0000313" key="3">
    <source>
        <dbReference type="EMBL" id="RNL80478.1"/>
    </source>
</evidence>
<dbReference type="EMBL" id="RJSG01000002">
    <property type="protein sequence ID" value="RNL80478.1"/>
    <property type="molecule type" value="Genomic_DNA"/>
</dbReference>
<dbReference type="PROSITE" id="PS51186">
    <property type="entry name" value="GNAT"/>
    <property type="match status" value="1"/>
</dbReference>
<dbReference type="SUPFAM" id="SSF55729">
    <property type="entry name" value="Acyl-CoA N-acyltransferases (Nat)"/>
    <property type="match status" value="1"/>
</dbReference>
<feature type="domain" description="N-acetyltransferase" evidence="2">
    <location>
        <begin position="37"/>
        <end position="193"/>
    </location>
</feature>
<dbReference type="AlphaFoldDB" id="A0A3N0DXY5"/>
<dbReference type="PANTHER" id="PTHR43441">
    <property type="entry name" value="RIBOSOMAL-PROTEIN-SERINE ACETYLTRANSFERASE"/>
    <property type="match status" value="1"/>
</dbReference>
<keyword evidence="4" id="KW-1185">Reference proteome</keyword>
<evidence type="ECO:0000313" key="4">
    <source>
        <dbReference type="Proteomes" id="UP000277094"/>
    </source>
</evidence>
<dbReference type="RefSeq" id="WP_123234973.1">
    <property type="nucleotide sequence ID" value="NZ_RJSG01000002.1"/>
</dbReference>
<reference evidence="3 4" key="1">
    <citation type="submission" date="2018-11" db="EMBL/GenBank/DDBJ databases">
        <authorList>
            <person name="Li F."/>
        </authorList>
    </citation>
    <scope>NUCLEOTIDE SEQUENCE [LARGE SCALE GENOMIC DNA]</scope>
    <source>
        <strain evidence="3 4">KIS18-7</strain>
    </source>
</reference>
<evidence type="ECO:0000259" key="2">
    <source>
        <dbReference type="PROSITE" id="PS51186"/>
    </source>
</evidence>
<dbReference type="Proteomes" id="UP000277094">
    <property type="component" value="Unassembled WGS sequence"/>
</dbReference>
<dbReference type="Gene3D" id="3.40.630.30">
    <property type="match status" value="1"/>
</dbReference>
<organism evidence="3 4">
    <name type="scientific">Nocardioides marmorisolisilvae</name>
    <dbReference type="NCBI Taxonomy" id="1542737"/>
    <lineage>
        <taxon>Bacteria</taxon>
        <taxon>Bacillati</taxon>
        <taxon>Actinomycetota</taxon>
        <taxon>Actinomycetes</taxon>
        <taxon>Propionibacteriales</taxon>
        <taxon>Nocardioidaceae</taxon>
        <taxon>Nocardioides</taxon>
    </lineage>
</organism>
<dbReference type="GO" id="GO:0008999">
    <property type="term" value="F:protein-N-terminal-alanine acetyltransferase activity"/>
    <property type="evidence" value="ECO:0007669"/>
    <property type="project" value="TreeGrafter"/>
</dbReference>
<proteinExistence type="predicted"/>
<evidence type="ECO:0000256" key="1">
    <source>
        <dbReference type="SAM" id="MobiDB-lite"/>
    </source>
</evidence>
<dbReference type="InterPro" id="IPR016181">
    <property type="entry name" value="Acyl_CoA_acyltransferase"/>
</dbReference>
<dbReference type="OrthoDB" id="9795199at2"/>
<feature type="region of interest" description="Disordered" evidence="1">
    <location>
        <begin position="215"/>
        <end position="234"/>
    </location>
</feature>
<comment type="caution">
    <text evidence="3">The sequence shown here is derived from an EMBL/GenBank/DDBJ whole genome shotgun (WGS) entry which is preliminary data.</text>
</comment>
<name>A0A3N0DXY5_9ACTN</name>
<keyword evidence="3" id="KW-0808">Transferase</keyword>